<dbReference type="FunFam" id="3.40.50.300:FF:001091">
    <property type="entry name" value="Probable disease resistance protein At1g61300"/>
    <property type="match status" value="1"/>
</dbReference>
<feature type="domain" description="Disease resistance N-terminal" evidence="8">
    <location>
        <begin position="5"/>
        <end position="83"/>
    </location>
</feature>
<dbReference type="SUPFAM" id="SSF52058">
    <property type="entry name" value="L domain-like"/>
    <property type="match status" value="1"/>
</dbReference>
<keyword evidence="5" id="KW-0611">Plant defense</keyword>
<dbReference type="InterPro" id="IPR042197">
    <property type="entry name" value="Apaf_helical"/>
</dbReference>
<dbReference type="PANTHER" id="PTHR36766:SF63">
    <property type="entry name" value="NB-ARC DOMAIN-CONTAINING PROTEIN"/>
    <property type="match status" value="1"/>
</dbReference>
<feature type="domain" description="Disease resistance R13L4/SHOC-2-like LRR" evidence="9">
    <location>
        <begin position="482"/>
        <end position="787"/>
    </location>
</feature>
<accession>A0ABD2XTG8</accession>
<dbReference type="GO" id="GO:0051707">
    <property type="term" value="P:response to other organism"/>
    <property type="evidence" value="ECO:0007669"/>
    <property type="project" value="UniProtKB-ARBA"/>
</dbReference>
<dbReference type="Gene3D" id="3.80.10.10">
    <property type="entry name" value="Ribonuclease Inhibitor"/>
    <property type="match status" value="2"/>
</dbReference>
<dbReference type="Gene3D" id="1.10.8.430">
    <property type="entry name" value="Helical domain of apoptotic protease-activating factors"/>
    <property type="match status" value="1"/>
</dbReference>
<protein>
    <recommendedName>
        <fullName evidence="12">Disease resistance protein RPM1-like</fullName>
    </recommendedName>
</protein>
<evidence type="ECO:0000259" key="8">
    <source>
        <dbReference type="Pfam" id="PF18052"/>
    </source>
</evidence>
<dbReference type="Gene3D" id="3.40.50.300">
    <property type="entry name" value="P-loop containing nucleotide triphosphate hydrolases"/>
    <property type="match status" value="1"/>
</dbReference>
<dbReference type="Pfam" id="PF00931">
    <property type="entry name" value="NB-ARC"/>
    <property type="match status" value="1"/>
</dbReference>
<dbReference type="AlphaFoldDB" id="A0ABD2XTG8"/>
<evidence type="ECO:0008006" key="12">
    <source>
        <dbReference type="Google" id="ProtNLM"/>
    </source>
</evidence>
<dbReference type="GO" id="GO:0005524">
    <property type="term" value="F:ATP binding"/>
    <property type="evidence" value="ECO:0007669"/>
    <property type="project" value="UniProtKB-KW"/>
</dbReference>
<keyword evidence="2" id="KW-0433">Leucine-rich repeat</keyword>
<keyword evidence="3" id="KW-0677">Repeat</keyword>
<reference evidence="10 11" key="1">
    <citation type="submission" date="2024-11" db="EMBL/GenBank/DDBJ databases">
        <title>A near-complete genome assembly of Cinchona calisaya.</title>
        <authorList>
            <person name="Lian D.C."/>
            <person name="Zhao X.W."/>
            <person name="Wei L."/>
        </authorList>
    </citation>
    <scope>NUCLEOTIDE SEQUENCE [LARGE SCALE GENOMIC DNA]</scope>
    <source>
        <tissue evidence="10">Nenye</tissue>
    </source>
</reference>
<dbReference type="InterPro" id="IPR027417">
    <property type="entry name" value="P-loop_NTPase"/>
</dbReference>
<evidence type="ECO:0000256" key="1">
    <source>
        <dbReference type="ARBA" id="ARBA00008894"/>
    </source>
</evidence>
<dbReference type="PANTHER" id="PTHR36766">
    <property type="entry name" value="PLANT BROAD-SPECTRUM MILDEW RESISTANCE PROTEIN RPW8"/>
    <property type="match status" value="1"/>
</dbReference>
<keyword evidence="11" id="KW-1185">Reference proteome</keyword>
<dbReference type="PRINTS" id="PR00364">
    <property type="entry name" value="DISEASERSIST"/>
</dbReference>
<name>A0ABD2XTG8_9GENT</name>
<dbReference type="Pfam" id="PF23598">
    <property type="entry name" value="LRR_14"/>
    <property type="match status" value="1"/>
</dbReference>
<evidence type="ECO:0000313" key="11">
    <source>
        <dbReference type="Proteomes" id="UP001630127"/>
    </source>
</evidence>
<evidence type="ECO:0000256" key="2">
    <source>
        <dbReference type="ARBA" id="ARBA00022614"/>
    </source>
</evidence>
<evidence type="ECO:0000259" key="7">
    <source>
        <dbReference type="Pfam" id="PF00931"/>
    </source>
</evidence>
<dbReference type="Proteomes" id="UP001630127">
    <property type="component" value="Unassembled WGS sequence"/>
</dbReference>
<evidence type="ECO:0000256" key="5">
    <source>
        <dbReference type="ARBA" id="ARBA00022821"/>
    </source>
</evidence>
<feature type="domain" description="NB-ARC" evidence="7">
    <location>
        <begin position="173"/>
        <end position="351"/>
    </location>
</feature>
<dbReference type="InterPro" id="IPR055414">
    <property type="entry name" value="LRR_R13L4/SHOC2-like"/>
</dbReference>
<comment type="similarity">
    <text evidence="1">Belongs to the disease resistance NB-LRR family.</text>
</comment>
<keyword evidence="6" id="KW-0067">ATP-binding</keyword>
<proteinExistence type="inferred from homology"/>
<dbReference type="EMBL" id="JBJUIK010000017">
    <property type="protein sequence ID" value="KAL3497941.1"/>
    <property type="molecule type" value="Genomic_DNA"/>
</dbReference>
<keyword evidence="4" id="KW-0547">Nucleotide-binding</keyword>
<dbReference type="InterPro" id="IPR032675">
    <property type="entry name" value="LRR_dom_sf"/>
</dbReference>
<comment type="caution">
    <text evidence="10">The sequence shown here is derived from an EMBL/GenBank/DDBJ whole genome shotgun (WGS) entry which is preliminary data.</text>
</comment>
<dbReference type="InterPro" id="IPR038005">
    <property type="entry name" value="RX-like_CC"/>
</dbReference>
<evidence type="ECO:0000313" key="10">
    <source>
        <dbReference type="EMBL" id="KAL3497941.1"/>
    </source>
</evidence>
<dbReference type="SUPFAM" id="SSF52540">
    <property type="entry name" value="P-loop containing nucleoside triphosphate hydrolases"/>
    <property type="match status" value="1"/>
</dbReference>
<dbReference type="Gene3D" id="1.20.5.4130">
    <property type="match status" value="1"/>
</dbReference>
<dbReference type="CDD" id="cd14798">
    <property type="entry name" value="RX-CC_like"/>
    <property type="match status" value="1"/>
</dbReference>
<organism evidence="10 11">
    <name type="scientific">Cinchona calisaya</name>
    <dbReference type="NCBI Taxonomy" id="153742"/>
    <lineage>
        <taxon>Eukaryota</taxon>
        <taxon>Viridiplantae</taxon>
        <taxon>Streptophyta</taxon>
        <taxon>Embryophyta</taxon>
        <taxon>Tracheophyta</taxon>
        <taxon>Spermatophyta</taxon>
        <taxon>Magnoliopsida</taxon>
        <taxon>eudicotyledons</taxon>
        <taxon>Gunneridae</taxon>
        <taxon>Pentapetalae</taxon>
        <taxon>asterids</taxon>
        <taxon>lamiids</taxon>
        <taxon>Gentianales</taxon>
        <taxon>Rubiaceae</taxon>
        <taxon>Cinchonoideae</taxon>
        <taxon>Cinchoneae</taxon>
        <taxon>Cinchona</taxon>
    </lineage>
</organism>
<evidence type="ECO:0000256" key="3">
    <source>
        <dbReference type="ARBA" id="ARBA00022737"/>
    </source>
</evidence>
<gene>
    <name evidence="10" type="ORF">ACH5RR_040673</name>
</gene>
<dbReference type="Pfam" id="PF18052">
    <property type="entry name" value="Rx_N"/>
    <property type="match status" value="1"/>
</dbReference>
<evidence type="ECO:0000256" key="4">
    <source>
        <dbReference type="ARBA" id="ARBA00022741"/>
    </source>
</evidence>
<dbReference type="InterPro" id="IPR041118">
    <property type="entry name" value="Rx_N"/>
</dbReference>
<evidence type="ECO:0000256" key="6">
    <source>
        <dbReference type="ARBA" id="ARBA00022840"/>
    </source>
</evidence>
<dbReference type="InterPro" id="IPR002182">
    <property type="entry name" value="NB-ARC"/>
</dbReference>
<sequence>MAESAISFLLNQLTLLLPKEIDMLPNIRDEIEYITDELERIRAFLKDSNPNEEECDSRLQVWVKQVYDVAYDTEDVLDEFMLFFACNYKKGLYNIFHKIFRSIKTFRTRHHIASRIRKIKSRVSSITEGHNRYAYKSITASKQGSSSSLNSKIWRDRQGDALLLEEAELVGIQKPKKQLIDWLLLTTCSRKVISVVGMGGLGKTTLVKKVYDDVELKSKFQSHAWITVSQYYNIEDLLKDLICQLFGEIRLRIPQRIDHMDNNKLRAIIKEFLQERPYLLVLDEVWSVDAWEAIKYALPDKNGCCVVITTRKLDLASAAAGVEPHGNIFTMKPLSSEESWSLFCRKTFQGDCCPPCLEKLSEGILRKCQGLPLAIVAISGVLASKDKTRTDEWEMVHRSLRNELESNDILRSTMKSRDHNFAAIAGGENNMVPEKVRRLSIHNSLGHVQTRQTFYRLRSLLMFGVNDPVTKLSMPTIFNGGSRLLKVLELRGASLETIPDEVFKRLNLRYLSLRNTNVKFLPNSIGNLQHLETLDLKGTYITELPVEIQKLQKLRHLLIYRRMVELYASFHSVRGFTSSARLGDLSSLQKLSCLELSLHKVTLTRELVKLTELRRLSILKLRREDGPALCVSIEKMRHLQSLSVTSIQEDQIIDLELLSSAPPLLQRLYLTGPLERLPNWIPSLYSLIRLSLRWSCLKTDPLESLQSLPNLSYLTLLEVYDGETMCFNSGGFRKLKVLLLVRLKELKSVRVEKGAMPHLEELYIRNCKKLEVVPEGIEQLRSLKVIEFGDMPDRLISRLRPDSQGEDYWKIASIPKVWVGYKADNCWTGYHLV</sequence>
<dbReference type="GO" id="GO:0006952">
    <property type="term" value="P:defense response"/>
    <property type="evidence" value="ECO:0007669"/>
    <property type="project" value="UniProtKB-KW"/>
</dbReference>
<evidence type="ECO:0000259" key="9">
    <source>
        <dbReference type="Pfam" id="PF23598"/>
    </source>
</evidence>